<sequence length="56" mass="6670">MITYRDLTCTTKGVIYLINCLDCHKQYVKETGLELKIRHRGHRQEFRKGQTPIDTF</sequence>
<accession>A0A9Q1H5R7</accession>
<dbReference type="AlphaFoldDB" id="A0A9Q1H5R7"/>
<proteinExistence type="predicted"/>
<dbReference type="EMBL" id="JAIZAY010000010">
    <property type="protein sequence ID" value="KAJ8034289.1"/>
    <property type="molecule type" value="Genomic_DNA"/>
</dbReference>
<keyword evidence="2" id="KW-1185">Reference proteome</keyword>
<evidence type="ECO:0008006" key="3">
    <source>
        <dbReference type="Google" id="ProtNLM"/>
    </source>
</evidence>
<evidence type="ECO:0000313" key="2">
    <source>
        <dbReference type="Proteomes" id="UP001152320"/>
    </source>
</evidence>
<reference evidence="1" key="1">
    <citation type="submission" date="2021-10" db="EMBL/GenBank/DDBJ databases">
        <title>Tropical sea cucumber genome reveals ecological adaptation and Cuvierian tubules defense mechanism.</title>
        <authorList>
            <person name="Chen T."/>
        </authorList>
    </citation>
    <scope>NUCLEOTIDE SEQUENCE</scope>
    <source>
        <strain evidence="1">Nanhai2018</strain>
        <tissue evidence="1">Muscle</tissue>
    </source>
</reference>
<evidence type="ECO:0000313" key="1">
    <source>
        <dbReference type="EMBL" id="KAJ8034289.1"/>
    </source>
</evidence>
<gene>
    <name evidence="1" type="ORF">HOLleu_21062</name>
</gene>
<comment type="caution">
    <text evidence="1">The sequence shown here is derived from an EMBL/GenBank/DDBJ whole genome shotgun (WGS) entry which is preliminary data.</text>
</comment>
<organism evidence="1 2">
    <name type="scientific">Holothuria leucospilota</name>
    <name type="common">Black long sea cucumber</name>
    <name type="synonym">Mertensiothuria leucospilota</name>
    <dbReference type="NCBI Taxonomy" id="206669"/>
    <lineage>
        <taxon>Eukaryota</taxon>
        <taxon>Metazoa</taxon>
        <taxon>Echinodermata</taxon>
        <taxon>Eleutherozoa</taxon>
        <taxon>Echinozoa</taxon>
        <taxon>Holothuroidea</taxon>
        <taxon>Aspidochirotacea</taxon>
        <taxon>Aspidochirotida</taxon>
        <taxon>Holothuriidae</taxon>
        <taxon>Holothuria</taxon>
    </lineage>
</organism>
<protein>
    <recommendedName>
        <fullName evidence="3">GIY-YIG domain-containing protein</fullName>
    </recommendedName>
</protein>
<dbReference type="Proteomes" id="UP001152320">
    <property type="component" value="Chromosome 10"/>
</dbReference>
<name>A0A9Q1H5R7_HOLLE</name>